<dbReference type="EMBL" id="JAEANY010000001">
    <property type="protein sequence ID" value="MBH5321039.1"/>
    <property type="molecule type" value="Genomic_DNA"/>
</dbReference>
<dbReference type="RefSeq" id="WP_197919713.1">
    <property type="nucleotide sequence ID" value="NZ_CAWPTA010000006.1"/>
</dbReference>
<evidence type="ECO:0000313" key="3">
    <source>
        <dbReference type="Proteomes" id="UP000602442"/>
    </source>
</evidence>
<keyword evidence="3" id="KW-1185">Reference proteome</keyword>
<sequence length="70" mass="8053">MAGPLIALSLMTLGAGAAVGVQQYRKMKRQLPENNDIHPEERLQEQRLEEERAEEPRLRQDEQRLDKATV</sequence>
<evidence type="ECO:0000313" key="2">
    <source>
        <dbReference type="EMBL" id="MBH5321039.1"/>
    </source>
</evidence>
<protein>
    <submittedName>
        <fullName evidence="2">Uncharacterized protein</fullName>
    </submittedName>
</protein>
<feature type="region of interest" description="Disordered" evidence="1">
    <location>
        <begin position="30"/>
        <end position="70"/>
    </location>
</feature>
<reference evidence="2 3" key="1">
    <citation type="submission" date="2020-11" db="EMBL/GenBank/DDBJ databases">
        <title>Erythrobacter sediminis sp. nov., a marine bacterium from a tidal flat of Garorim Bay.</title>
        <authorList>
            <person name="Kim D."/>
            <person name="Yoo Y."/>
            <person name="Kim J.-J."/>
        </authorList>
    </citation>
    <scope>NUCLEOTIDE SEQUENCE [LARGE SCALE GENOMIC DNA]</scope>
    <source>
        <strain evidence="2 3">JGD-13</strain>
    </source>
</reference>
<feature type="compositionally biased region" description="Basic and acidic residues" evidence="1">
    <location>
        <begin position="35"/>
        <end position="70"/>
    </location>
</feature>
<comment type="caution">
    <text evidence="2">The sequence shown here is derived from an EMBL/GenBank/DDBJ whole genome shotgun (WGS) entry which is preliminary data.</text>
</comment>
<proteinExistence type="predicted"/>
<dbReference type="Proteomes" id="UP000602442">
    <property type="component" value="Unassembled WGS sequence"/>
</dbReference>
<name>A0ABS0MZA1_9SPHN</name>
<gene>
    <name evidence="2" type="ORF">I5L03_00400</name>
</gene>
<organism evidence="2 3">
    <name type="scientific">Aurantiacibacter sediminis</name>
    <dbReference type="NCBI Taxonomy" id="2793064"/>
    <lineage>
        <taxon>Bacteria</taxon>
        <taxon>Pseudomonadati</taxon>
        <taxon>Pseudomonadota</taxon>
        <taxon>Alphaproteobacteria</taxon>
        <taxon>Sphingomonadales</taxon>
        <taxon>Erythrobacteraceae</taxon>
        <taxon>Aurantiacibacter</taxon>
    </lineage>
</organism>
<evidence type="ECO:0000256" key="1">
    <source>
        <dbReference type="SAM" id="MobiDB-lite"/>
    </source>
</evidence>
<accession>A0ABS0MZA1</accession>